<dbReference type="OMA" id="GAFMTIS"/>
<protein>
    <submittedName>
        <fullName evidence="2">Uncharacterized protein</fullName>
    </submittedName>
</protein>
<evidence type="ECO:0000313" key="3">
    <source>
        <dbReference type="Proteomes" id="UP000008281"/>
    </source>
</evidence>
<reference evidence="2" key="1">
    <citation type="submission" date="2007-07" db="EMBL/GenBank/DDBJ databases">
        <title>PCAP assembly of the Caenorhabditis remanei genome.</title>
        <authorList>
            <consortium name="The Caenorhabditis remanei Sequencing Consortium"/>
            <person name="Wilson R.K."/>
        </authorList>
    </citation>
    <scope>NUCLEOTIDE SEQUENCE [LARGE SCALE GENOMIC DNA]</scope>
    <source>
        <strain evidence="2">PB4641</strain>
    </source>
</reference>
<feature type="transmembrane region" description="Helical" evidence="1">
    <location>
        <begin position="116"/>
        <end position="141"/>
    </location>
</feature>
<dbReference type="Proteomes" id="UP000008281">
    <property type="component" value="Unassembled WGS sequence"/>
</dbReference>
<evidence type="ECO:0000313" key="2">
    <source>
        <dbReference type="EMBL" id="EFP00321.1"/>
    </source>
</evidence>
<keyword evidence="1" id="KW-1133">Transmembrane helix</keyword>
<dbReference type="Pfam" id="PF10318">
    <property type="entry name" value="7TM_GPCR_Srh"/>
    <property type="match status" value="1"/>
</dbReference>
<accession>E3LL42</accession>
<dbReference type="PANTHER" id="PTHR45830:SF14">
    <property type="entry name" value="SERPENTINE RECEPTOR, CLASS T"/>
    <property type="match status" value="1"/>
</dbReference>
<keyword evidence="1" id="KW-0812">Transmembrane</keyword>
<feature type="transmembrane region" description="Helical" evidence="1">
    <location>
        <begin position="73"/>
        <end position="96"/>
    </location>
</feature>
<dbReference type="OrthoDB" id="10516515at2759"/>
<keyword evidence="3" id="KW-1185">Reference proteome</keyword>
<feature type="transmembrane region" description="Helical" evidence="1">
    <location>
        <begin position="249"/>
        <end position="272"/>
    </location>
</feature>
<proteinExistence type="predicted"/>
<dbReference type="InParanoid" id="E3LL42"/>
<dbReference type="InterPro" id="IPR019422">
    <property type="entry name" value="7TM_GPCR_serpentine_rcpt_Srh"/>
</dbReference>
<organism evidence="3">
    <name type="scientific">Caenorhabditis remanei</name>
    <name type="common">Caenorhabditis vulgaris</name>
    <dbReference type="NCBI Taxonomy" id="31234"/>
    <lineage>
        <taxon>Eukaryota</taxon>
        <taxon>Metazoa</taxon>
        <taxon>Ecdysozoa</taxon>
        <taxon>Nematoda</taxon>
        <taxon>Chromadorea</taxon>
        <taxon>Rhabditida</taxon>
        <taxon>Rhabditina</taxon>
        <taxon>Rhabditomorpha</taxon>
        <taxon>Rhabditoidea</taxon>
        <taxon>Rhabditidae</taxon>
        <taxon>Peloderinae</taxon>
        <taxon>Caenorhabditis</taxon>
    </lineage>
</organism>
<gene>
    <name evidence="2" type="ORF">CRE_18512</name>
</gene>
<dbReference type="HOGENOM" id="CLU_069212_0_0_1"/>
<evidence type="ECO:0000256" key="1">
    <source>
        <dbReference type="SAM" id="Phobius"/>
    </source>
</evidence>
<dbReference type="eggNOG" id="ENOG502TIH3">
    <property type="taxonomic scope" value="Eukaryota"/>
</dbReference>
<dbReference type="PANTHER" id="PTHR45830">
    <property type="entry name" value="SERPENTINE RECEPTOR, CLASS I"/>
    <property type="match status" value="1"/>
</dbReference>
<feature type="transmembrane region" description="Helical" evidence="1">
    <location>
        <begin position="148"/>
        <end position="168"/>
    </location>
</feature>
<keyword evidence="1" id="KW-0472">Membrane</keyword>
<feature type="transmembrane region" description="Helical" evidence="1">
    <location>
        <begin position="204"/>
        <end position="228"/>
    </location>
</feature>
<name>E3LL42_CAERE</name>
<sequence>MSDVTILVETVVKEEMNETINPDFRIYATVLFSDHSLQYYATIIVNILATPISFLSFYLILRHSKHEKMSYKFYLFASHLSFYLAQLQMGLLGGLVTLNPFPGVYCQGLLSKYFDAFTLVVSFLYMIIVFSIKIIDVLVFFCNQSYYYVVYGIIAFFVYFPVPGLMFLSRRTPEEMSDFKFPNNLQVLEHNGIHIFTELDKTSFVNFVMVGTIVGAFGYLVGIYICIYRATRVHAIQKSSRHIKEHLRSLYNMIIQTTFIGAFMTISALLILKSFFNDPSVDSRISNTIAYSCLCGGSIPSQITMISRNTAYRNFVLRRKAAYRNSTSTQNNRRSTIVKV</sequence>
<dbReference type="AlphaFoldDB" id="E3LL42"/>
<dbReference type="EMBL" id="DS268410">
    <property type="protein sequence ID" value="EFP00321.1"/>
    <property type="molecule type" value="Genomic_DNA"/>
</dbReference>
<feature type="transmembrane region" description="Helical" evidence="1">
    <location>
        <begin position="39"/>
        <end position="61"/>
    </location>
</feature>